<gene>
    <name evidence="1" type="ORF">GXP67_08425</name>
</gene>
<evidence type="ECO:0000313" key="1">
    <source>
        <dbReference type="EMBL" id="QHT66682.1"/>
    </source>
</evidence>
<dbReference type="RefSeq" id="WP_162442735.1">
    <property type="nucleotide sequence ID" value="NZ_CP048222.1"/>
</dbReference>
<accession>A0A6C0GG11</accession>
<dbReference type="KEGG" id="rhoz:GXP67_08425"/>
<dbReference type="EMBL" id="CP048222">
    <property type="protein sequence ID" value="QHT66682.1"/>
    <property type="molecule type" value="Genomic_DNA"/>
</dbReference>
<name>A0A6C0GG11_9BACT</name>
<protein>
    <submittedName>
        <fullName evidence="1">Uncharacterized protein</fullName>
    </submittedName>
</protein>
<dbReference type="AlphaFoldDB" id="A0A6C0GG11"/>
<keyword evidence="2" id="KW-1185">Reference proteome</keyword>
<proteinExistence type="predicted"/>
<reference evidence="1 2" key="1">
    <citation type="submission" date="2020-01" db="EMBL/GenBank/DDBJ databases">
        <authorList>
            <person name="Kim M.K."/>
        </authorList>
    </citation>
    <scope>NUCLEOTIDE SEQUENCE [LARGE SCALE GENOMIC DNA]</scope>
    <source>
        <strain evidence="1 2">172606-1</strain>
    </source>
</reference>
<dbReference type="Proteomes" id="UP000480178">
    <property type="component" value="Chromosome"/>
</dbReference>
<organism evidence="1 2">
    <name type="scientific">Rhodocytophaga rosea</name>
    <dbReference type="NCBI Taxonomy" id="2704465"/>
    <lineage>
        <taxon>Bacteria</taxon>
        <taxon>Pseudomonadati</taxon>
        <taxon>Bacteroidota</taxon>
        <taxon>Cytophagia</taxon>
        <taxon>Cytophagales</taxon>
        <taxon>Rhodocytophagaceae</taxon>
        <taxon>Rhodocytophaga</taxon>
    </lineage>
</organism>
<sequence length="78" mass="9257">MKYEYARINRLGNVIVILRADEKIYLEDAQAFYFHFKVPIGIVNQGVLTDFFPKPYPLLFDRVGDLSRYEWKEIVLSL</sequence>
<evidence type="ECO:0000313" key="2">
    <source>
        <dbReference type="Proteomes" id="UP000480178"/>
    </source>
</evidence>